<dbReference type="Pfam" id="PF05922">
    <property type="entry name" value="Inhibitor_I9"/>
    <property type="match status" value="1"/>
</dbReference>
<evidence type="ECO:0000256" key="3">
    <source>
        <dbReference type="ARBA" id="ARBA00011073"/>
    </source>
</evidence>
<evidence type="ECO:0000256" key="8">
    <source>
        <dbReference type="ARBA" id="ARBA00022825"/>
    </source>
</evidence>
<dbReference type="InterPro" id="IPR000209">
    <property type="entry name" value="Peptidase_S8/S53_dom"/>
</dbReference>
<evidence type="ECO:0000256" key="4">
    <source>
        <dbReference type="ARBA" id="ARBA00022523"/>
    </source>
</evidence>
<comment type="function">
    <text evidence="1">Required for arbuscular mycorrhiza (AM) development during AM symbiosis with AM fungi (e.g. Glomeromycota intraradices).</text>
</comment>
<dbReference type="PROSITE" id="PS51892">
    <property type="entry name" value="SUBTILASE"/>
    <property type="match status" value="1"/>
</dbReference>
<feature type="chain" id="PRO_5029457137" evidence="10">
    <location>
        <begin position="27"/>
        <end position="663"/>
    </location>
</feature>
<evidence type="ECO:0000256" key="10">
    <source>
        <dbReference type="SAM" id="SignalP"/>
    </source>
</evidence>
<dbReference type="Pfam" id="PF00082">
    <property type="entry name" value="Peptidase_S8"/>
    <property type="match status" value="1"/>
</dbReference>
<dbReference type="PANTHER" id="PTHR10795">
    <property type="entry name" value="PROPROTEIN CONVERTASE SUBTILISIN/KEXIN"/>
    <property type="match status" value="1"/>
</dbReference>
<evidence type="ECO:0000313" key="14">
    <source>
        <dbReference type="EMBL" id="KAF5740889.1"/>
    </source>
</evidence>
<evidence type="ECO:0000313" key="15">
    <source>
        <dbReference type="Proteomes" id="UP000593562"/>
    </source>
</evidence>
<keyword evidence="15" id="KW-1185">Reference proteome</keyword>
<comment type="subcellular location">
    <subcellularLocation>
        <location evidence="2">Secreted</location>
        <location evidence="2">Extracellular space</location>
        <location evidence="2">Apoplast</location>
    </subcellularLocation>
</comment>
<accession>A0A7J7D3Q3</accession>
<sequence>MRNLFVFFLSSFLLFVLFFKANEASAGDKDGVYIVYMGAAGSATSDNHAKLLNSVLRRKANAVVYNYRHGISGFAARLSADEAHLLARKPGVVSVFPDPLLELHTTRSWDFLKYQTDIKIDSTTSSDSNSSSDDTIIGFLDTDFNASNCNRKIIGARFYNDASRTTIKSNSARDQVGHGTHVAATAAGREVQSVSYYGLAKGTAKGGSPGSRIAVYQVCGSGCAGSSILAAFDDAIADGVDILSLSLGSAIGTIEFKSDPIAIGAFHAVANGITVVCSAGNEGPSSGSVVNDAPWILTVAASTIDRDFESDVVLGDKTVLKGEAINFADIQKSPVYSMIDGKAAKKATASDSEARNCYPGSLNKTLVEGKIVLCENEENEDDDYTVQDSSEEVKSLGGVGAIGVDDLSRSMAQTYGTFPTTVISSKDAAKVFSYINSTRNPVATILATEVVTNFKPAPAIGFFSSRGPSGNQRNTLKINNLKEPITTDSGSYATPYDYGAGEVSTSGPLNPGLVYETTTTDYLNFLCYFGYNESTIQIIASTTAANFTCPQESSKDLTSNINYPSISVSNFTGKQTRTISRTVTNIAGEGQATYIATVDAPVALNVKVTPDKLKFTKTGERQTYQVIFSSDSSPSNGDMFGSITWTNGKIKVRSPFAVSSSSS</sequence>
<dbReference type="Gene3D" id="3.50.30.30">
    <property type="match status" value="1"/>
</dbReference>
<proteinExistence type="inferred from homology"/>
<dbReference type="InParanoid" id="A0A7J7D3Q3"/>
<dbReference type="EMBL" id="JAAARO010000011">
    <property type="protein sequence ID" value="KAF5740889.1"/>
    <property type="molecule type" value="Genomic_DNA"/>
</dbReference>
<evidence type="ECO:0000256" key="7">
    <source>
        <dbReference type="ARBA" id="ARBA00022801"/>
    </source>
</evidence>
<organism evidence="14 15">
    <name type="scientific">Tripterygium wilfordii</name>
    <name type="common">Thunder God vine</name>
    <dbReference type="NCBI Taxonomy" id="458696"/>
    <lineage>
        <taxon>Eukaryota</taxon>
        <taxon>Viridiplantae</taxon>
        <taxon>Streptophyta</taxon>
        <taxon>Embryophyta</taxon>
        <taxon>Tracheophyta</taxon>
        <taxon>Spermatophyta</taxon>
        <taxon>Magnoliopsida</taxon>
        <taxon>eudicotyledons</taxon>
        <taxon>Gunneridae</taxon>
        <taxon>Pentapetalae</taxon>
        <taxon>rosids</taxon>
        <taxon>fabids</taxon>
        <taxon>Celastrales</taxon>
        <taxon>Celastraceae</taxon>
        <taxon>Tripterygium</taxon>
    </lineage>
</organism>
<feature type="signal peptide" evidence="10">
    <location>
        <begin position="1"/>
        <end position="26"/>
    </location>
</feature>
<evidence type="ECO:0000259" key="13">
    <source>
        <dbReference type="Pfam" id="PF17766"/>
    </source>
</evidence>
<dbReference type="GO" id="GO:0048046">
    <property type="term" value="C:apoplast"/>
    <property type="evidence" value="ECO:0007669"/>
    <property type="project" value="UniProtKB-SubCell"/>
</dbReference>
<keyword evidence="6 10" id="KW-0732">Signal</keyword>
<keyword evidence="8" id="KW-0720">Serine protease</keyword>
<dbReference type="Gene3D" id="3.30.70.80">
    <property type="entry name" value="Peptidase S8 propeptide/proteinase inhibitor I9"/>
    <property type="match status" value="1"/>
</dbReference>
<evidence type="ECO:0000259" key="12">
    <source>
        <dbReference type="Pfam" id="PF05922"/>
    </source>
</evidence>
<keyword evidence="5 14" id="KW-0645">Protease</keyword>
<evidence type="ECO:0000256" key="1">
    <source>
        <dbReference type="ARBA" id="ARBA00002076"/>
    </source>
</evidence>
<dbReference type="FunCoup" id="A0A7J7D3Q3">
    <property type="interactions" value="22"/>
</dbReference>
<comment type="caution">
    <text evidence="9">Lacks conserved residue(s) required for the propagation of feature annotation.</text>
</comment>
<comment type="caution">
    <text evidence="14">The sequence shown here is derived from an EMBL/GenBank/DDBJ whole genome shotgun (WGS) entry which is preliminary data.</text>
</comment>
<dbReference type="AlphaFoldDB" id="A0A7J7D3Q3"/>
<evidence type="ECO:0000259" key="11">
    <source>
        <dbReference type="Pfam" id="PF00082"/>
    </source>
</evidence>
<dbReference type="Proteomes" id="UP000593562">
    <property type="component" value="Unassembled WGS sequence"/>
</dbReference>
<evidence type="ECO:0000256" key="2">
    <source>
        <dbReference type="ARBA" id="ARBA00004271"/>
    </source>
</evidence>
<dbReference type="Gene3D" id="2.60.40.2310">
    <property type="match status" value="1"/>
</dbReference>
<dbReference type="SUPFAM" id="SSF52743">
    <property type="entry name" value="Subtilisin-like"/>
    <property type="match status" value="1"/>
</dbReference>
<keyword evidence="7" id="KW-0378">Hydrolase</keyword>
<dbReference type="CDD" id="cd02120">
    <property type="entry name" value="PA_subtilisin_like"/>
    <property type="match status" value="1"/>
</dbReference>
<dbReference type="Pfam" id="PF17766">
    <property type="entry name" value="fn3_6"/>
    <property type="match status" value="1"/>
</dbReference>
<protein>
    <submittedName>
        <fullName evidence="14">CO(2)-response secreted protease</fullName>
    </submittedName>
</protein>
<dbReference type="InterPro" id="IPR045051">
    <property type="entry name" value="SBT"/>
</dbReference>
<feature type="domain" description="Subtilisin-like protease fibronectin type-III" evidence="13">
    <location>
        <begin position="560"/>
        <end position="658"/>
    </location>
</feature>
<dbReference type="GO" id="GO:0006508">
    <property type="term" value="P:proteolysis"/>
    <property type="evidence" value="ECO:0007669"/>
    <property type="project" value="UniProtKB-KW"/>
</dbReference>
<feature type="domain" description="Inhibitor I9" evidence="12">
    <location>
        <begin position="32"/>
        <end position="104"/>
    </location>
</feature>
<comment type="similarity">
    <text evidence="3 9">Belongs to the peptidase S8 family.</text>
</comment>
<dbReference type="GO" id="GO:0009610">
    <property type="term" value="P:response to symbiotic fungus"/>
    <property type="evidence" value="ECO:0007669"/>
    <property type="project" value="UniProtKB-ARBA"/>
</dbReference>
<dbReference type="FunFam" id="3.50.30.30:FF:000005">
    <property type="entry name" value="subtilisin-like protease SBT1.5"/>
    <property type="match status" value="1"/>
</dbReference>
<evidence type="ECO:0000256" key="9">
    <source>
        <dbReference type="PROSITE-ProRule" id="PRU01240"/>
    </source>
</evidence>
<name>A0A7J7D3Q3_TRIWF</name>
<keyword evidence="4" id="KW-0052">Apoplast</keyword>
<dbReference type="InterPro" id="IPR036852">
    <property type="entry name" value="Peptidase_S8/S53_dom_sf"/>
</dbReference>
<evidence type="ECO:0000256" key="5">
    <source>
        <dbReference type="ARBA" id="ARBA00022670"/>
    </source>
</evidence>
<feature type="domain" description="Peptidase S8/S53" evidence="11">
    <location>
        <begin position="133"/>
        <end position="469"/>
    </location>
</feature>
<dbReference type="Gene3D" id="3.40.50.200">
    <property type="entry name" value="Peptidase S8/S53 domain"/>
    <property type="match status" value="1"/>
</dbReference>
<dbReference type="GO" id="GO:0004252">
    <property type="term" value="F:serine-type endopeptidase activity"/>
    <property type="evidence" value="ECO:0007669"/>
    <property type="project" value="InterPro"/>
</dbReference>
<dbReference type="InterPro" id="IPR037045">
    <property type="entry name" value="S8pro/Inhibitor_I9_sf"/>
</dbReference>
<dbReference type="InterPro" id="IPR041469">
    <property type="entry name" value="Subtilisin-like_FN3"/>
</dbReference>
<gene>
    <name evidence="14" type="ORF">HS088_TW11G00969</name>
</gene>
<dbReference type="InterPro" id="IPR010259">
    <property type="entry name" value="S8pro/Inhibitor_I9"/>
</dbReference>
<reference evidence="14 15" key="1">
    <citation type="journal article" date="2020" name="Nat. Commun.">
        <title>Genome of Tripterygium wilfordii and identification of cytochrome P450 involved in triptolide biosynthesis.</title>
        <authorList>
            <person name="Tu L."/>
            <person name="Su P."/>
            <person name="Zhang Z."/>
            <person name="Gao L."/>
            <person name="Wang J."/>
            <person name="Hu T."/>
            <person name="Zhou J."/>
            <person name="Zhang Y."/>
            <person name="Zhao Y."/>
            <person name="Liu Y."/>
            <person name="Song Y."/>
            <person name="Tong Y."/>
            <person name="Lu Y."/>
            <person name="Yang J."/>
            <person name="Xu C."/>
            <person name="Jia M."/>
            <person name="Peters R.J."/>
            <person name="Huang L."/>
            <person name="Gao W."/>
        </authorList>
    </citation>
    <scope>NUCLEOTIDE SEQUENCE [LARGE SCALE GENOMIC DNA]</scope>
    <source>
        <strain evidence="15">cv. XIE 37</strain>
        <tissue evidence="14">Leaf</tissue>
    </source>
</reference>
<evidence type="ECO:0000256" key="6">
    <source>
        <dbReference type="ARBA" id="ARBA00022729"/>
    </source>
</evidence>